<evidence type="ECO:0000256" key="2">
    <source>
        <dbReference type="ARBA" id="ARBA00022737"/>
    </source>
</evidence>
<comment type="caution">
    <text evidence="5">The sequence shown here is derived from an EMBL/GenBank/DDBJ whole genome shotgun (WGS) entry which is preliminary data.</text>
</comment>
<name>A0ABR6VNW9_9BACT</name>
<evidence type="ECO:0000313" key="5">
    <source>
        <dbReference type="EMBL" id="MBC3538863.1"/>
    </source>
</evidence>
<dbReference type="Gene3D" id="1.10.510.10">
    <property type="entry name" value="Transferase(Phosphotransferase) domain 1"/>
    <property type="match status" value="1"/>
</dbReference>
<evidence type="ECO:0000313" key="6">
    <source>
        <dbReference type="Proteomes" id="UP000659698"/>
    </source>
</evidence>
<dbReference type="InterPro" id="IPR003591">
    <property type="entry name" value="Leu-rich_rpt_typical-subtyp"/>
</dbReference>
<dbReference type="Pfam" id="PF00560">
    <property type="entry name" value="LRR_1"/>
    <property type="match status" value="1"/>
</dbReference>
<keyword evidence="5" id="KW-0808">Transferase</keyword>
<dbReference type="RefSeq" id="WP_186633384.1">
    <property type="nucleotide sequence ID" value="NZ_JACOAF010000009.1"/>
</dbReference>
<gene>
    <name evidence="5" type="ORF">H7U12_04170</name>
</gene>
<keyword evidence="3" id="KW-0067">ATP-binding</keyword>
<dbReference type="PANTHER" id="PTHR48051">
    <property type="match status" value="1"/>
</dbReference>
<dbReference type="PROSITE" id="PS00107">
    <property type="entry name" value="PROTEIN_KINASE_ATP"/>
    <property type="match status" value="1"/>
</dbReference>
<dbReference type="PROSITE" id="PS50011">
    <property type="entry name" value="PROTEIN_KINASE_DOM"/>
    <property type="match status" value="1"/>
</dbReference>
<dbReference type="SMART" id="SM00364">
    <property type="entry name" value="LRR_BAC"/>
    <property type="match status" value="3"/>
</dbReference>
<dbReference type="SUPFAM" id="SSF52058">
    <property type="entry name" value="L domain-like"/>
    <property type="match status" value="1"/>
</dbReference>
<keyword evidence="2" id="KW-0677">Repeat</keyword>
<dbReference type="Pfam" id="PF07714">
    <property type="entry name" value="PK_Tyr_Ser-Thr"/>
    <property type="match status" value="1"/>
</dbReference>
<dbReference type="GO" id="GO:0016301">
    <property type="term" value="F:kinase activity"/>
    <property type="evidence" value="ECO:0007669"/>
    <property type="project" value="UniProtKB-KW"/>
</dbReference>
<keyword evidence="3" id="KW-0547">Nucleotide-binding</keyword>
<organism evidence="5 6">
    <name type="scientific">Rufibacter sediminis</name>
    <dbReference type="NCBI Taxonomy" id="2762756"/>
    <lineage>
        <taxon>Bacteria</taxon>
        <taxon>Pseudomonadati</taxon>
        <taxon>Bacteroidota</taxon>
        <taxon>Cytophagia</taxon>
        <taxon>Cytophagales</taxon>
        <taxon>Hymenobacteraceae</taxon>
        <taxon>Rufibacter</taxon>
    </lineage>
</organism>
<dbReference type="InterPro" id="IPR017441">
    <property type="entry name" value="Protein_kinase_ATP_BS"/>
</dbReference>
<keyword evidence="5" id="KW-0418">Kinase</keyword>
<dbReference type="InterPro" id="IPR001611">
    <property type="entry name" value="Leu-rich_rpt"/>
</dbReference>
<feature type="domain" description="Protein kinase" evidence="4">
    <location>
        <begin position="207"/>
        <end position="451"/>
    </location>
</feature>
<dbReference type="Gene3D" id="3.80.10.10">
    <property type="entry name" value="Ribonuclease Inhibitor"/>
    <property type="match status" value="2"/>
</dbReference>
<dbReference type="PROSITE" id="PS51450">
    <property type="entry name" value="LRR"/>
    <property type="match status" value="1"/>
</dbReference>
<dbReference type="EMBL" id="JACOAF010000009">
    <property type="protein sequence ID" value="MBC3538863.1"/>
    <property type="molecule type" value="Genomic_DNA"/>
</dbReference>
<dbReference type="PANTHER" id="PTHR48051:SF1">
    <property type="entry name" value="RAS SUPPRESSOR PROTEIN 1"/>
    <property type="match status" value="1"/>
</dbReference>
<evidence type="ECO:0000259" key="4">
    <source>
        <dbReference type="PROSITE" id="PS50011"/>
    </source>
</evidence>
<dbReference type="Proteomes" id="UP000659698">
    <property type="component" value="Unassembled WGS sequence"/>
</dbReference>
<dbReference type="InterPro" id="IPR001245">
    <property type="entry name" value="Ser-Thr/Tyr_kinase_cat_dom"/>
</dbReference>
<dbReference type="SUPFAM" id="SSF56112">
    <property type="entry name" value="Protein kinase-like (PK-like)"/>
    <property type="match status" value="1"/>
</dbReference>
<accession>A0ABR6VNW9</accession>
<dbReference type="Pfam" id="PF13855">
    <property type="entry name" value="LRR_8"/>
    <property type="match status" value="1"/>
</dbReference>
<keyword evidence="6" id="KW-1185">Reference proteome</keyword>
<sequence length="451" mass="48761">MDQDLTTLAQLQAGKLIGATRLKLSCGLTEFPLDILDLADTLEILDLTGNRLTSLPPDFARLRKLKIAFFSDNAFTQFPAVLGQCPALEMIGFKACQIETIPDCALPPLTRWLILTNNQITALPRSIGTCTRMQKLMLAGNRLTHLPQELANCQNLELLRISANELVEVPAWLLSMPRLSWLALSGNPATQHGQVVADLPEVPWTDLQVAEVLGQGASGIISKAQWKTPDAVTKPVAVKVFKGEVTSDGVPEDEMQACMAAGAHPHLVQVLGKISQHPAQKQGLVLELIPAGYRNLGLTPSFESCTRDVYPAGTVFPLREVISIASGIASVAAHLHARGILHGDLYAHNTLVNETGHALFSDFGAATIYDKTKPELAAALERMEVRAFGYLLEDLLDHLALEEVAHETVSSLRGLQQACLQPQVLQRPDFAALVTQLTAITQIAGIGTPQV</sequence>
<reference evidence="5 6" key="1">
    <citation type="journal article" date="2019" name="Int. J. Syst. Evol. Microbiol.">
        <title>Rufibacter sediminis sp. nov., isolated from freshwater lake sediment.</title>
        <authorList>
            <person name="Qu J.H."/>
            <person name="Zhang L.J."/>
            <person name="Fu Y.H."/>
            <person name="Li H.F."/>
        </authorList>
    </citation>
    <scope>NUCLEOTIDE SEQUENCE [LARGE SCALE GENOMIC DNA]</scope>
    <source>
        <strain evidence="5 6">H-1</strain>
    </source>
</reference>
<evidence type="ECO:0000256" key="1">
    <source>
        <dbReference type="ARBA" id="ARBA00022614"/>
    </source>
</evidence>
<dbReference type="InterPro" id="IPR032675">
    <property type="entry name" value="LRR_dom_sf"/>
</dbReference>
<protein>
    <submittedName>
        <fullName evidence="5">Protein kinase</fullName>
    </submittedName>
</protein>
<dbReference type="InterPro" id="IPR050216">
    <property type="entry name" value="LRR_domain-containing"/>
</dbReference>
<proteinExistence type="predicted"/>
<feature type="binding site" evidence="3">
    <location>
        <position position="239"/>
    </location>
    <ligand>
        <name>ATP</name>
        <dbReference type="ChEBI" id="CHEBI:30616"/>
    </ligand>
</feature>
<dbReference type="InterPro" id="IPR000719">
    <property type="entry name" value="Prot_kinase_dom"/>
</dbReference>
<evidence type="ECO:0000256" key="3">
    <source>
        <dbReference type="PROSITE-ProRule" id="PRU10141"/>
    </source>
</evidence>
<dbReference type="SMART" id="SM00369">
    <property type="entry name" value="LRR_TYP"/>
    <property type="match status" value="5"/>
</dbReference>
<dbReference type="InterPro" id="IPR011009">
    <property type="entry name" value="Kinase-like_dom_sf"/>
</dbReference>
<dbReference type="Gene3D" id="3.30.200.20">
    <property type="entry name" value="Phosphorylase Kinase, domain 1"/>
    <property type="match status" value="1"/>
</dbReference>
<keyword evidence="1" id="KW-0433">Leucine-rich repeat</keyword>